<dbReference type="InterPro" id="IPR001714">
    <property type="entry name" value="Pept_M24_MAP"/>
</dbReference>
<dbReference type="EMBL" id="JAPIVE010000002">
    <property type="protein sequence ID" value="MCX2524319.1"/>
    <property type="molecule type" value="Genomic_DNA"/>
</dbReference>
<feature type="binding site" evidence="6">
    <location>
        <position position="236"/>
    </location>
    <ligand>
        <name>a divalent metal cation</name>
        <dbReference type="ChEBI" id="CHEBI:60240"/>
        <label>2</label>
        <note>catalytic</note>
    </ligand>
</feature>
<dbReference type="GO" id="GO:0004239">
    <property type="term" value="F:initiator methionyl aminopeptidase activity"/>
    <property type="evidence" value="ECO:0007669"/>
    <property type="project" value="UniProtKB-UniRule"/>
</dbReference>
<evidence type="ECO:0000256" key="2">
    <source>
        <dbReference type="ARBA" id="ARBA00022438"/>
    </source>
</evidence>
<feature type="binding site" evidence="6">
    <location>
        <position position="236"/>
    </location>
    <ligand>
        <name>a divalent metal cation</name>
        <dbReference type="ChEBI" id="CHEBI:60240"/>
        <label>1</label>
    </ligand>
</feature>
<reference evidence="9" key="1">
    <citation type="submission" date="2022-11" db="EMBL/GenBank/DDBJ databases">
        <title>Larsenimonas rhizosphaerae sp. nov., isolated from a tidal mudflat.</title>
        <authorList>
            <person name="Lee S.D."/>
            <person name="Kim I.S."/>
        </authorList>
    </citation>
    <scope>NUCLEOTIDE SEQUENCE</scope>
    <source>
        <strain evidence="9">GH2-1</strain>
    </source>
</reference>
<accession>A0AA41ZFJ4</accession>
<protein>
    <recommendedName>
        <fullName evidence="6 7">Methionine aminopeptidase</fullName>
        <shortName evidence="6">MAP</shortName>
        <shortName evidence="6">MetAP</shortName>
        <ecNumber evidence="6 7">3.4.11.18</ecNumber>
    </recommendedName>
    <alternativeName>
        <fullName evidence="6">Peptidase M</fullName>
    </alternativeName>
</protein>
<dbReference type="GO" id="GO:0070006">
    <property type="term" value="F:metalloaminopeptidase activity"/>
    <property type="evidence" value="ECO:0007669"/>
    <property type="project" value="UniProtKB-UniRule"/>
</dbReference>
<evidence type="ECO:0000313" key="9">
    <source>
        <dbReference type="EMBL" id="MCX2524319.1"/>
    </source>
</evidence>
<evidence type="ECO:0000256" key="3">
    <source>
        <dbReference type="ARBA" id="ARBA00022670"/>
    </source>
</evidence>
<keyword evidence="4 6" id="KW-0479">Metal-binding</keyword>
<dbReference type="SUPFAM" id="SSF55920">
    <property type="entry name" value="Creatinase/aminopeptidase"/>
    <property type="match status" value="1"/>
</dbReference>
<dbReference type="PANTHER" id="PTHR43330">
    <property type="entry name" value="METHIONINE AMINOPEPTIDASE"/>
    <property type="match status" value="1"/>
</dbReference>
<name>A0AA41ZFJ4_9GAMM</name>
<evidence type="ECO:0000256" key="1">
    <source>
        <dbReference type="ARBA" id="ARBA00002521"/>
    </source>
</evidence>
<evidence type="ECO:0000256" key="7">
    <source>
        <dbReference type="RuleBase" id="RU003653"/>
    </source>
</evidence>
<evidence type="ECO:0000256" key="6">
    <source>
        <dbReference type="HAMAP-Rule" id="MF_01974"/>
    </source>
</evidence>
<feature type="binding site" evidence="6">
    <location>
        <position position="108"/>
    </location>
    <ligand>
        <name>a divalent metal cation</name>
        <dbReference type="ChEBI" id="CHEBI:60240"/>
        <label>2</label>
        <note>catalytic</note>
    </ligand>
</feature>
<dbReference type="Gene3D" id="3.90.230.10">
    <property type="entry name" value="Creatinase/methionine aminopeptidase superfamily"/>
    <property type="match status" value="1"/>
</dbReference>
<feature type="domain" description="Peptidase M24" evidence="8">
    <location>
        <begin position="12"/>
        <end position="242"/>
    </location>
</feature>
<dbReference type="EC" id="3.4.11.18" evidence="6 7"/>
<dbReference type="HAMAP" id="MF_01974">
    <property type="entry name" value="MetAP_1"/>
    <property type="match status" value="1"/>
</dbReference>
<evidence type="ECO:0000256" key="5">
    <source>
        <dbReference type="ARBA" id="ARBA00022801"/>
    </source>
</evidence>
<keyword evidence="2 6" id="KW-0031">Aminopeptidase</keyword>
<comment type="catalytic activity">
    <reaction evidence="6 7">
        <text>Release of N-terminal amino acids, preferentially methionine, from peptides and arylamides.</text>
        <dbReference type="EC" id="3.4.11.18"/>
    </reaction>
</comment>
<feature type="binding site" evidence="6">
    <location>
        <position position="170"/>
    </location>
    <ligand>
        <name>a divalent metal cation</name>
        <dbReference type="ChEBI" id="CHEBI:60240"/>
        <label>2</label>
        <note>catalytic</note>
    </ligand>
</feature>
<dbReference type="InterPro" id="IPR002467">
    <property type="entry name" value="Pept_M24A_MAP1"/>
</dbReference>
<dbReference type="GO" id="GO:0006508">
    <property type="term" value="P:proteolysis"/>
    <property type="evidence" value="ECO:0007669"/>
    <property type="project" value="UniProtKB-KW"/>
</dbReference>
<evidence type="ECO:0000259" key="8">
    <source>
        <dbReference type="Pfam" id="PF00557"/>
    </source>
</evidence>
<keyword evidence="3 6" id="KW-0645">Protease</keyword>
<dbReference type="AlphaFoldDB" id="A0AA41ZFJ4"/>
<dbReference type="InterPro" id="IPR000994">
    <property type="entry name" value="Pept_M24"/>
</dbReference>
<dbReference type="RefSeq" id="WP_250935310.1">
    <property type="nucleotide sequence ID" value="NZ_JAMLJK010000001.1"/>
</dbReference>
<dbReference type="Pfam" id="PF00557">
    <property type="entry name" value="Peptidase_M24"/>
    <property type="match status" value="1"/>
</dbReference>
<feature type="binding site" evidence="6">
    <location>
        <position position="79"/>
    </location>
    <ligand>
        <name>substrate</name>
    </ligand>
</feature>
<dbReference type="CDD" id="cd01086">
    <property type="entry name" value="MetAP1"/>
    <property type="match status" value="1"/>
</dbReference>
<dbReference type="Proteomes" id="UP001165678">
    <property type="component" value="Unassembled WGS sequence"/>
</dbReference>
<comment type="subunit">
    <text evidence="6">Monomer.</text>
</comment>
<gene>
    <name evidence="6 9" type="primary">map</name>
    <name evidence="9" type="ORF">OQ287_08700</name>
</gene>
<feature type="binding site" evidence="6">
    <location>
        <position position="97"/>
    </location>
    <ligand>
        <name>a divalent metal cation</name>
        <dbReference type="ChEBI" id="CHEBI:60240"/>
        <label>1</label>
    </ligand>
</feature>
<evidence type="ECO:0000256" key="4">
    <source>
        <dbReference type="ARBA" id="ARBA00022723"/>
    </source>
</evidence>
<dbReference type="NCBIfam" id="TIGR00500">
    <property type="entry name" value="met_pdase_I"/>
    <property type="match status" value="1"/>
</dbReference>
<dbReference type="PROSITE" id="PS00680">
    <property type="entry name" value="MAP_1"/>
    <property type="match status" value="1"/>
</dbReference>
<dbReference type="GO" id="GO:0046872">
    <property type="term" value="F:metal ion binding"/>
    <property type="evidence" value="ECO:0007669"/>
    <property type="project" value="UniProtKB-UniRule"/>
</dbReference>
<comment type="function">
    <text evidence="1 6">Removes the N-terminal methionine from nascent proteins. The N-terminal methionine is often cleaved when the second residue in the primary sequence is small and uncharged (Met-Ala-, Cys, Gly, Pro, Ser, Thr, or Val). Requires deformylation of the N(alpha)-formylated initiator methionine before it can be hydrolyzed.</text>
</comment>
<dbReference type="PANTHER" id="PTHR43330:SF27">
    <property type="entry name" value="METHIONINE AMINOPEPTIDASE"/>
    <property type="match status" value="1"/>
</dbReference>
<comment type="cofactor">
    <cofactor evidence="6">
        <name>Co(2+)</name>
        <dbReference type="ChEBI" id="CHEBI:48828"/>
    </cofactor>
    <cofactor evidence="6">
        <name>Zn(2+)</name>
        <dbReference type="ChEBI" id="CHEBI:29105"/>
    </cofactor>
    <cofactor evidence="6">
        <name>Mn(2+)</name>
        <dbReference type="ChEBI" id="CHEBI:29035"/>
    </cofactor>
    <cofactor evidence="6">
        <name>Fe(2+)</name>
        <dbReference type="ChEBI" id="CHEBI:29033"/>
    </cofactor>
    <text evidence="6">Binds 2 divalent metal cations per subunit. Has a high-affinity and a low affinity metal-binding site. The true nature of the physiological cofactor is under debate. The enzyme is active with cobalt, zinc, manganese or divalent iron ions. Most likely, methionine aminopeptidases function as mononuclear Fe(2+)-metalloproteases under physiological conditions, and the catalytically relevant metal-binding site has been assigned to the histidine-containing high-affinity site.</text>
</comment>
<organism evidence="9 10">
    <name type="scientific">Larsenimonas rhizosphaerae</name>
    <dbReference type="NCBI Taxonomy" id="2944682"/>
    <lineage>
        <taxon>Bacteria</taxon>
        <taxon>Pseudomonadati</taxon>
        <taxon>Pseudomonadota</taxon>
        <taxon>Gammaproteobacteria</taxon>
        <taxon>Oceanospirillales</taxon>
        <taxon>Halomonadaceae</taxon>
        <taxon>Larsenimonas</taxon>
    </lineage>
</organism>
<feature type="binding site" evidence="6">
    <location>
        <position position="108"/>
    </location>
    <ligand>
        <name>a divalent metal cation</name>
        <dbReference type="ChEBI" id="CHEBI:60240"/>
        <label>1</label>
    </ligand>
</feature>
<keyword evidence="10" id="KW-1185">Reference proteome</keyword>
<feature type="binding site" evidence="6">
    <location>
        <position position="177"/>
    </location>
    <ligand>
        <name>substrate</name>
    </ligand>
</feature>
<proteinExistence type="inferred from homology"/>
<keyword evidence="5 6" id="KW-0378">Hydrolase</keyword>
<feature type="binding site" evidence="6">
    <location>
        <position position="205"/>
    </location>
    <ligand>
        <name>a divalent metal cation</name>
        <dbReference type="ChEBI" id="CHEBI:60240"/>
        <label>2</label>
        <note>catalytic</note>
    </ligand>
</feature>
<dbReference type="GO" id="GO:0005829">
    <property type="term" value="C:cytosol"/>
    <property type="evidence" value="ECO:0007669"/>
    <property type="project" value="TreeGrafter"/>
</dbReference>
<dbReference type="InterPro" id="IPR036005">
    <property type="entry name" value="Creatinase/aminopeptidase-like"/>
</dbReference>
<dbReference type="PRINTS" id="PR00599">
    <property type="entry name" value="MAPEPTIDASE"/>
</dbReference>
<comment type="similarity">
    <text evidence="6">Belongs to the peptidase M24A family. Methionine aminopeptidase type 1 subfamily.</text>
</comment>
<sequence length="262" mass="29318">MSIPINTPDDIEKLKIAGRCAAKVLEMIEQHVRPGISTGELDKLCQDYIEQDLECISATIGYHGYQHSTCISLNHVVCHGIPDFNKKLKKGDIFNIDVTVIKDGYYGDTSRMFHVGDNIKGERLSRVTQECLYKALEVVRPGTKLSDIGRVIQQHAESNGYSVVRDFCGHGIGKNFHEEPQVLHYDGYDRHNDAVLEEGMCLTIEPMINAGAWPTKVLKDGWTAVTRDKSLSAQFEHTLVVSRNGVIVTTVREDEDLSFLAE</sequence>
<evidence type="ECO:0000313" key="10">
    <source>
        <dbReference type="Proteomes" id="UP001165678"/>
    </source>
</evidence>
<comment type="caution">
    <text evidence="9">The sequence shown here is derived from an EMBL/GenBank/DDBJ whole genome shotgun (WGS) entry which is preliminary data.</text>
</comment>